<evidence type="ECO:0000256" key="2">
    <source>
        <dbReference type="ARBA" id="ARBA00004496"/>
    </source>
</evidence>
<dbReference type="GO" id="GO:0000139">
    <property type="term" value="C:Golgi membrane"/>
    <property type="evidence" value="ECO:0007669"/>
    <property type="project" value="UniProtKB-SubCell"/>
</dbReference>
<keyword evidence="12" id="KW-1185">Reference proteome</keyword>
<evidence type="ECO:0000256" key="1">
    <source>
        <dbReference type="ARBA" id="ARBA00004255"/>
    </source>
</evidence>
<evidence type="ECO:0000256" key="10">
    <source>
        <dbReference type="ARBA" id="ARBA00023136"/>
    </source>
</evidence>
<evidence type="ECO:0000256" key="8">
    <source>
        <dbReference type="ARBA" id="ARBA00022927"/>
    </source>
</evidence>
<evidence type="ECO:0000256" key="5">
    <source>
        <dbReference type="ARBA" id="ARBA00022574"/>
    </source>
</evidence>
<evidence type="ECO:0000256" key="4">
    <source>
        <dbReference type="ARBA" id="ARBA00022490"/>
    </source>
</evidence>
<keyword evidence="5" id="KW-0853">WD repeat</keyword>
<accession>A0A914PX22</accession>
<reference evidence="13" key="1">
    <citation type="submission" date="2022-11" db="UniProtKB">
        <authorList>
            <consortium name="WormBaseParasite"/>
        </authorList>
    </citation>
    <scope>IDENTIFICATION</scope>
</reference>
<keyword evidence="7" id="KW-0931">ER-Golgi transport</keyword>
<evidence type="ECO:0000256" key="9">
    <source>
        <dbReference type="ARBA" id="ARBA00023034"/>
    </source>
</evidence>
<sequence length="151" mass="17427">MDVPMYILAIRENTLYCLNRDANIIEVDIDPTEYRFHLKGYPEVALHFVTDQKTCFGFAFECRNIDIALEAAKEIDDKAVWESLAQAALLQGNHQIVEYSYQRTKNFDKLVFLYFITGMLKIFNKFCDVCQVSEIGKDVIGLRINTVQSGR</sequence>
<dbReference type="GO" id="GO:0016192">
    <property type="term" value="P:vesicle-mediated transport"/>
    <property type="evidence" value="ECO:0007669"/>
    <property type="project" value="UniProtKB-KW"/>
</dbReference>
<name>A0A914PX22_9BILA</name>
<organism evidence="12 13">
    <name type="scientific">Panagrolaimus davidi</name>
    <dbReference type="NCBI Taxonomy" id="227884"/>
    <lineage>
        <taxon>Eukaryota</taxon>
        <taxon>Metazoa</taxon>
        <taxon>Ecdysozoa</taxon>
        <taxon>Nematoda</taxon>
        <taxon>Chromadorea</taxon>
        <taxon>Rhabditida</taxon>
        <taxon>Tylenchina</taxon>
        <taxon>Panagrolaimomorpha</taxon>
        <taxon>Panagrolaimoidea</taxon>
        <taxon>Panagrolaimidae</taxon>
        <taxon>Panagrolaimus</taxon>
    </lineage>
</organism>
<evidence type="ECO:0000259" key="11">
    <source>
        <dbReference type="Pfam" id="PF23953"/>
    </source>
</evidence>
<evidence type="ECO:0000256" key="6">
    <source>
        <dbReference type="ARBA" id="ARBA00022737"/>
    </source>
</evidence>
<evidence type="ECO:0000313" key="12">
    <source>
        <dbReference type="Proteomes" id="UP000887578"/>
    </source>
</evidence>
<dbReference type="Proteomes" id="UP000887578">
    <property type="component" value="Unplaced"/>
</dbReference>
<keyword evidence="8" id="KW-0653">Protein transport</keyword>
<keyword evidence="6" id="KW-0677">Repeat</keyword>
<protein>
    <submittedName>
        <fullName evidence="13">Coatomer WD associated region domain-containing protein</fullName>
    </submittedName>
</protein>
<keyword evidence="3" id="KW-0813">Transport</keyword>
<dbReference type="InterPro" id="IPR056176">
    <property type="entry name" value="TPR_COPA_B"/>
</dbReference>
<evidence type="ECO:0000313" key="13">
    <source>
        <dbReference type="WBParaSite" id="PDA_v2.g22881.t1"/>
    </source>
</evidence>
<dbReference type="GO" id="GO:0015031">
    <property type="term" value="P:protein transport"/>
    <property type="evidence" value="ECO:0007669"/>
    <property type="project" value="UniProtKB-KW"/>
</dbReference>
<proteinExistence type="predicted"/>
<dbReference type="Gene3D" id="1.25.40.470">
    <property type="match status" value="1"/>
</dbReference>
<evidence type="ECO:0000256" key="7">
    <source>
        <dbReference type="ARBA" id="ARBA00022892"/>
    </source>
</evidence>
<keyword evidence="10" id="KW-0472">Membrane</keyword>
<keyword evidence="4" id="KW-0963">Cytoplasm</keyword>
<feature type="domain" description="COPA/B TPR" evidence="11">
    <location>
        <begin position="39"/>
        <end position="131"/>
    </location>
</feature>
<comment type="subcellular location">
    <subcellularLocation>
        <location evidence="2">Cytoplasm</location>
    </subcellularLocation>
    <subcellularLocation>
        <location evidence="1">Golgi apparatus membrane</location>
        <topology evidence="1">Peripheral membrane protein</topology>
        <orientation evidence="1">Cytoplasmic side</orientation>
    </subcellularLocation>
</comment>
<dbReference type="AlphaFoldDB" id="A0A914PX22"/>
<dbReference type="WBParaSite" id="PDA_v2.g22881.t1">
    <property type="protein sequence ID" value="PDA_v2.g22881.t1"/>
    <property type="gene ID" value="PDA_v2.g22881"/>
</dbReference>
<dbReference type="Pfam" id="PF23953">
    <property type="entry name" value="TPR_COPA_B"/>
    <property type="match status" value="1"/>
</dbReference>
<evidence type="ECO:0000256" key="3">
    <source>
        <dbReference type="ARBA" id="ARBA00022448"/>
    </source>
</evidence>
<dbReference type="FunFam" id="1.25.40.470:FF:000002">
    <property type="entry name" value="Coatomer subunit alpha"/>
    <property type="match status" value="1"/>
</dbReference>
<keyword evidence="9" id="KW-0333">Golgi apparatus</keyword>